<organism evidence="1 2">
    <name type="scientific">Pleurodeles waltl</name>
    <name type="common">Iberian ribbed newt</name>
    <dbReference type="NCBI Taxonomy" id="8319"/>
    <lineage>
        <taxon>Eukaryota</taxon>
        <taxon>Metazoa</taxon>
        <taxon>Chordata</taxon>
        <taxon>Craniata</taxon>
        <taxon>Vertebrata</taxon>
        <taxon>Euteleostomi</taxon>
        <taxon>Amphibia</taxon>
        <taxon>Batrachia</taxon>
        <taxon>Caudata</taxon>
        <taxon>Salamandroidea</taxon>
        <taxon>Salamandridae</taxon>
        <taxon>Pleurodelinae</taxon>
        <taxon>Pleurodeles</taxon>
    </lineage>
</organism>
<dbReference type="Gene3D" id="3.30.70.1820">
    <property type="entry name" value="L1 transposable element, RRM domain"/>
    <property type="match status" value="1"/>
</dbReference>
<accession>A0AAV7LLZ7</accession>
<sequence>MQDGGPLRAIGGQSNTCSGTQLTGERLDLLNNKLKGYVGRIPEAEEHISNIEDTVKAKSEQLLQMDKNLKIIANKNEDLEARSRRNNLCIVSIPESTDTRLMEQYVERLLTTLFGTEAYSKILVVERAHRSLAKRPPPGAPPRPIITRLLNYRDRYTTVRLGKNATLYGSTVMRYRSTQTSR</sequence>
<dbReference type="InterPro" id="IPR004244">
    <property type="entry name" value="Transposase_22"/>
</dbReference>
<keyword evidence="2" id="KW-1185">Reference proteome</keyword>
<evidence type="ECO:0000313" key="2">
    <source>
        <dbReference type="Proteomes" id="UP001066276"/>
    </source>
</evidence>
<name>A0AAV7LLZ7_PLEWA</name>
<gene>
    <name evidence="1" type="ORF">NDU88_001602</name>
</gene>
<dbReference type="PANTHER" id="PTHR11505">
    <property type="entry name" value="L1 TRANSPOSABLE ELEMENT-RELATED"/>
    <property type="match status" value="1"/>
</dbReference>
<comment type="caution">
    <text evidence="1">The sequence shown here is derived from an EMBL/GenBank/DDBJ whole genome shotgun (WGS) entry which is preliminary data.</text>
</comment>
<protein>
    <submittedName>
        <fullName evidence="1">Uncharacterized protein</fullName>
    </submittedName>
</protein>
<dbReference type="AlphaFoldDB" id="A0AAV7LLZ7"/>
<dbReference type="Proteomes" id="UP001066276">
    <property type="component" value="Chromosome 11"/>
</dbReference>
<proteinExistence type="predicted"/>
<reference evidence="1" key="1">
    <citation type="journal article" date="2022" name="bioRxiv">
        <title>Sequencing and chromosome-scale assembly of the giantPleurodeles waltlgenome.</title>
        <authorList>
            <person name="Brown T."/>
            <person name="Elewa A."/>
            <person name="Iarovenko S."/>
            <person name="Subramanian E."/>
            <person name="Araus A.J."/>
            <person name="Petzold A."/>
            <person name="Susuki M."/>
            <person name="Suzuki K.-i.T."/>
            <person name="Hayashi T."/>
            <person name="Toyoda A."/>
            <person name="Oliveira C."/>
            <person name="Osipova E."/>
            <person name="Leigh N.D."/>
            <person name="Simon A."/>
            <person name="Yun M.H."/>
        </authorList>
    </citation>
    <scope>NUCLEOTIDE SEQUENCE</scope>
    <source>
        <strain evidence="1">20211129_DDA</strain>
        <tissue evidence="1">Liver</tissue>
    </source>
</reference>
<evidence type="ECO:0000313" key="1">
    <source>
        <dbReference type="EMBL" id="KAJ1088445.1"/>
    </source>
</evidence>
<dbReference type="EMBL" id="JANPWB010000015">
    <property type="protein sequence ID" value="KAJ1088445.1"/>
    <property type="molecule type" value="Genomic_DNA"/>
</dbReference>